<organism evidence="3">
    <name type="scientific">Fervidobacterium pennivorans</name>
    <dbReference type="NCBI Taxonomy" id="93466"/>
    <lineage>
        <taxon>Bacteria</taxon>
        <taxon>Thermotogati</taxon>
        <taxon>Thermotogota</taxon>
        <taxon>Thermotogae</taxon>
        <taxon>Thermotogales</taxon>
        <taxon>Fervidobacteriaceae</taxon>
        <taxon>Fervidobacterium</taxon>
    </lineage>
</organism>
<accession>A0A7V4KF12</accession>
<evidence type="ECO:0000313" key="3">
    <source>
        <dbReference type="EMBL" id="HGU53742.1"/>
    </source>
</evidence>
<dbReference type="InterPro" id="IPR001296">
    <property type="entry name" value="Glyco_trans_1"/>
</dbReference>
<evidence type="ECO:0000259" key="2">
    <source>
        <dbReference type="Pfam" id="PF13439"/>
    </source>
</evidence>
<gene>
    <name evidence="3" type="ORF">ENT78_09530</name>
</gene>
<dbReference type="PANTHER" id="PTHR12526:SF630">
    <property type="entry name" value="GLYCOSYLTRANSFERASE"/>
    <property type="match status" value="1"/>
</dbReference>
<feature type="domain" description="Glycosyltransferase subfamily 4-like N-terminal" evidence="2">
    <location>
        <begin position="13"/>
        <end position="182"/>
    </location>
</feature>
<sequence length="388" mass="43720">MIKVLHIIPSLAVGGAEKLVSDMVEFADRSRFDVAVMRITGTDSFLVEKLTSKGYQVYTIVLDYEAIAPSKVIRRLLRAIKNMRRTYNLLREIRPDIIHSHLSALRIALIPALLCRIPVKVHTIHTVAEKDAKGITRFFNRIAFKFFGFVPVSISQEVAESVKKLYGRKISTPVIYNGIDVQKFSIDQPKRVDRDKTILINVARLSREKNHALLVRAFSKAVQSCPNLELWLVGDGELRRDIEELVKQLGLEEKVKFFGVRSDVPELLSQADIFVLSSDYEEFGLVVAEAMAAGLPVIATAIGGIPEILEGGRAGILVPPKDVDALAKAIVELARDEKKRAELSDYGRKLVAERFDIRRTVREYEKLYLELLEKKKGSKKFRIKGNVL</sequence>
<dbReference type="EMBL" id="DSZZ01000448">
    <property type="protein sequence ID" value="HGU53742.1"/>
    <property type="molecule type" value="Genomic_DNA"/>
</dbReference>
<dbReference type="InterPro" id="IPR028098">
    <property type="entry name" value="Glyco_trans_4-like_N"/>
</dbReference>
<reference evidence="3" key="1">
    <citation type="journal article" date="2020" name="mSystems">
        <title>Genome- and Community-Level Interaction Insights into Carbon Utilization and Element Cycling Functions of Hydrothermarchaeota in Hydrothermal Sediment.</title>
        <authorList>
            <person name="Zhou Z."/>
            <person name="Liu Y."/>
            <person name="Xu W."/>
            <person name="Pan J."/>
            <person name="Luo Z.H."/>
            <person name="Li M."/>
        </authorList>
    </citation>
    <scope>NUCLEOTIDE SEQUENCE [LARGE SCALE GENOMIC DNA]</scope>
    <source>
        <strain evidence="3">SpSt-61</strain>
    </source>
</reference>
<keyword evidence="3" id="KW-0808">Transferase</keyword>
<protein>
    <submittedName>
        <fullName evidence="3">Glycosyltransferase</fullName>
    </submittedName>
</protein>
<proteinExistence type="predicted"/>
<name>A0A7V4KF12_FERPE</name>
<dbReference type="PANTHER" id="PTHR12526">
    <property type="entry name" value="GLYCOSYLTRANSFERASE"/>
    <property type="match status" value="1"/>
</dbReference>
<dbReference type="GO" id="GO:0016757">
    <property type="term" value="F:glycosyltransferase activity"/>
    <property type="evidence" value="ECO:0007669"/>
    <property type="project" value="InterPro"/>
</dbReference>
<evidence type="ECO:0000259" key="1">
    <source>
        <dbReference type="Pfam" id="PF00534"/>
    </source>
</evidence>
<dbReference type="SUPFAM" id="SSF53756">
    <property type="entry name" value="UDP-Glycosyltransferase/glycogen phosphorylase"/>
    <property type="match status" value="1"/>
</dbReference>
<dbReference type="Gene3D" id="3.40.50.2000">
    <property type="entry name" value="Glycogen Phosphorylase B"/>
    <property type="match status" value="2"/>
</dbReference>
<dbReference type="Pfam" id="PF13439">
    <property type="entry name" value="Glyco_transf_4"/>
    <property type="match status" value="1"/>
</dbReference>
<dbReference type="Pfam" id="PF00534">
    <property type="entry name" value="Glycos_transf_1"/>
    <property type="match status" value="1"/>
</dbReference>
<feature type="domain" description="Glycosyl transferase family 1" evidence="1">
    <location>
        <begin position="186"/>
        <end position="349"/>
    </location>
</feature>
<comment type="caution">
    <text evidence="3">The sequence shown here is derived from an EMBL/GenBank/DDBJ whole genome shotgun (WGS) entry which is preliminary data.</text>
</comment>
<dbReference type="CDD" id="cd03807">
    <property type="entry name" value="GT4_WbnK-like"/>
    <property type="match status" value="1"/>
</dbReference>
<dbReference type="AlphaFoldDB" id="A0A7V4KF12"/>